<dbReference type="AlphaFoldDB" id="A0A0E9W3N0"/>
<protein>
    <submittedName>
        <fullName evidence="1">Uncharacterized protein</fullName>
    </submittedName>
</protein>
<organism evidence="1">
    <name type="scientific">Anguilla anguilla</name>
    <name type="common">European freshwater eel</name>
    <name type="synonym">Muraena anguilla</name>
    <dbReference type="NCBI Taxonomy" id="7936"/>
    <lineage>
        <taxon>Eukaryota</taxon>
        <taxon>Metazoa</taxon>
        <taxon>Chordata</taxon>
        <taxon>Craniata</taxon>
        <taxon>Vertebrata</taxon>
        <taxon>Euteleostomi</taxon>
        <taxon>Actinopterygii</taxon>
        <taxon>Neopterygii</taxon>
        <taxon>Teleostei</taxon>
        <taxon>Anguilliformes</taxon>
        <taxon>Anguillidae</taxon>
        <taxon>Anguilla</taxon>
    </lineage>
</organism>
<reference evidence="1" key="1">
    <citation type="submission" date="2014-11" db="EMBL/GenBank/DDBJ databases">
        <authorList>
            <person name="Amaro Gonzalez C."/>
        </authorList>
    </citation>
    <scope>NUCLEOTIDE SEQUENCE</scope>
</reference>
<dbReference type="EMBL" id="GBXM01023625">
    <property type="protein sequence ID" value="JAH84952.1"/>
    <property type="molecule type" value="Transcribed_RNA"/>
</dbReference>
<accession>A0A0E9W3N0</accession>
<sequence>MTPDKGRLISVTVLLIFTHSYSNSAGSNILNCHERMLVTCDTLYSQLNVFK</sequence>
<proteinExistence type="predicted"/>
<evidence type="ECO:0000313" key="1">
    <source>
        <dbReference type="EMBL" id="JAH84952.1"/>
    </source>
</evidence>
<reference evidence="1" key="2">
    <citation type="journal article" date="2015" name="Fish Shellfish Immunol.">
        <title>Early steps in the European eel (Anguilla anguilla)-Vibrio vulnificus interaction in the gills: Role of the RtxA13 toxin.</title>
        <authorList>
            <person name="Callol A."/>
            <person name="Pajuelo D."/>
            <person name="Ebbesson L."/>
            <person name="Teles M."/>
            <person name="MacKenzie S."/>
            <person name="Amaro C."/>
        </authorList>
    </citation>
    <scope>NUCLEOTIDE SEQUENCE</scope>
</reference>
<name>A0A0E9W3N0_ANGAN</name>